<dbReference type="EMBL" id="BALE01000022">
    <property type="protein sequence ID" value="GAN54522.1"/>
    <property type="molecule type" value="Genomic_DNA"/>
</dbReference>
<protein>
    <recommendedName>
        <fullName evidence="1">ABC-type transport auxiliary lipoprotein component domain-containing protein</fullName>
    </recommendedName>
</protein>
<reference evidence="2 3" key="1">
    <citation type="submission" date="2012-10" db="EMBL/GenBank/DDBJ databases">
        <title>Genome sequencing of Tanticharoenia sakaeratensis NBRC 103193.</title>
        <authorList>
            <person name="Azuma Y."/>
            <person name="Hadano H."/>
            <person name="Hirakawa H."/>
            <person name="Matsushita K."/>
        </authorList>
    </citation>
    <scope>NUCLEOTIDE SEQUENCE [LARGE SCALE GENOMIC DNA]</scope>
    <source>
        <strain evidence="2 3">NBRC 103193</strain>
    </source>
</reference>
<evidence type="ECO:0000313" key="2">
    <source>
        <dbReference type="EMBL" id="GAN54522.1"/>
    </source>
</evidence>
<evidence type="ECO:0000259" key="1">
    <source>
        <dbReference type="Pfam" id="PF03886"/>
    </source>
</evidence>
<dbReference type="Gene3D" id="3.40.50.10610">
    <property type="entry name" value="ABC-type transport auxiliary lipoprotein component"/>
    <property type="match status" value="1"/>
</dbReference>
<proteinExistence type="predicted"/>
<comment type="caution">
    <text evidence="2">The sequence shown here is derived from an EMBL/GenBank/DDBJ whole genome shotgun (WGS) entry which is preliminary data.</text>
</comment>
<dbReference type="Proteomes" id="UP000032679">
    <property type="component" value="Unassembled WGS sequence"/>
</dbReference>
<feature type="domain" description="ABC-type transport auxiliary lipoprotein component" evidence="1">
    <location>
        <begin position="32"/>
        <end position="190"/>
    </location>
</feature>
<gene>
    <name evidence="2" type="ORF">Tasa_022_021</name>
</gene>
<keyword evidence="3" id="KW-1185">Reference proteome</keyword>
<dbReference type="AlphaFoldDB" id="A0A0D6MLH1"/>
<evidence type="ECO:0000313" key="3">
    <source>
        <dbReference type="Proteomes" id="UP000032679"/>
    </source>
</evidence>
<dbReference type="STRING" id="1231623.Tasa_022_021"/>
<dbReference type="SUPFAM" id="SSF159594">
    <property type="entry name" value="XCC0632-like"/>
    <property type="match status" value="1"/>
</dbReference>
<sequence>MADFSLPKTARAVLLGAGLVTLGACSGDPTYYTLAPVSGVSQAGGPAVVEVRTPVIAQWLDHDDIVRQDRDYRVSLAQGDAWSGALPDQIAQTLTVELAQRLPGTTVIAQNDAASTTPAAYVELTVTNFNEDQDGQAVLRGSLSAHAAQAGAGPVITMPILLTLKPQGHSTAALVAAMSALLGQLADQAASQIRALPPIR</sequence>
<dbReference type="InterPro" id="IPR005586">
    <property type="entry name" value="ABC_trans_aux"/>
</dbReference>
<dbReference type="RefSeq" id="WP_048849066.1">
    <property type="nucleotide sequence ID" value="NZ_BALE01000022.1"/>
</dbReference>
<name>A0A0D6MLH1_9PROT</name>
<dbReference type="OrthoDB" id="7064073at2"/>
<organism evidence="2 3">
    <name type="scientific">Tanticharoenia sakaeratensis NBRC 103193</name>
    <dbReference type="NCBI Taxonomy" id="1231623"/>
    <lineage>
        <taxon>Bacteria</taxon>
        <taxon>Pseudomonadati</taxon>
        <taxon>Pseudomonadota</taxon>
        <taxon>Alphaproteobacteria</taxon>
        <taxon>Acetobacterales</taxon>
        <taxon>Acetobacteraceae</taxon>
        <taxon>Tanticharoenia</taxon>
    </lineage>
</organism>
<accession>A0A0D6MLH1</accession>
<dbReference type="Pfam" id="PF03886">
    <property type="entry name" value="ABC_trans_aux"/>
    <property type="match status" value="1"/>
</dbReference>